<dbReference type="Proteomes" id="UP001147695">
    <property type="component" value="Unassembled WGS sequence"/>
</dbReference>
<feature type="compositionally biased region" description="Polar residues" evidence="1">
    <location>
        <begin position="70"/>
        <end position="90"/>
    </location>
</feature>
<reference evidence="2" key="1">
    <citation type="submission" date="2022-12" db="EMBL/GenBank/DDBJ databases">
        <authorList>
            <person name="Petersen C."/>
        </authorList>
    </citation>
    <scope>NUCLEOTIDE SEQUENCE</scope>
    <source>
        <strain evidence="2">IBT 35673</strain>
    </source>
</reference>
<evidence type="ECO:0000256" key="1">
    <source>
        <dbReference type="SAM" id="MobiDB-lite"/>
    </source>
</evidence>
<organism evidence="2 3">
    <name type="scientific">Penicillium brevicompactum</name>
    <dbReference type="NCBI Taxonomy" id="5074"/>
    <lineage>
        <taxon>Eukaryota</taxon>
        <taxon>Fungi</taxon>
        <taxon>Dikarya</taxon>
        <taxon>Ascomycota</taxon>
        <taxon>Pezizomycotina</taxon>
        <taxon>Eurotiomycetes</taxon>
        <taxon>Eurotiomycetidae</taxon>
        <taxon>Eurotiales</taxon>
        <taxon>Aspergillaceae</taxon>
        <taxon>Penicillium</taxon>
    </lineage>
</organism>
<reference evidence="2" key="2">
    <citation type="journal article" date="2023" name="IMA Fungus">
        <title>Comparative genomic study of the Penicillium genus elucidates a diverse pangenome and 15 lateral gene transfer events.</title>
        <authorList>
            <person name="Petersen C."/>
            <person name="Sorensen T."/>
            <person name="Nielsen M.R."/>
            <person name="Sondergaard T.E."/>
            <person name="Sorensen J.L."/>
            <person name="Fitzpatrick D.A."/>
            <person name="Frisvad J.C."/>
            <person name="Nielsen K.L."/>
        </authorList>
    </citation>
    <scope>NUCLEOTIDE SEQUENCE</scope>
    <source>
        <strain evidence="2">IBT 35673</strain>
    </source>
</reference>
<feature type="region of interest" description="Disordered" evidence="1">
    <location>
        <begin position="63"/>
        <end position="109"/>
    </location>
</feature>
<evidence type="ECO:0000313" key="2">
    <source>
        <dbReference type="EMBL" id="KAJ5345473.1"/>
    </source>
</evidence>
<accession>A0A9W9UKR2</accession>
<sequence>MPNPYKTYEKASEGVGIAGAAAGASGGFPNPMGGVQNAQLAYHTHQYGKIQSQGMKQALVNEDRARQNQREMSTPQVQASSLTYGSNGITKENGYVKDSNGNISYQGKK</sequence>
<proteinExistence type="predicted"/>
<gene>
    <name evidence="2" type="ORF">N7452_003477</name>
</gene>
<protein>
    <submittedName>
        <fullName evidence="2">Uncharacterized protein</fullName>
    </submittedName>
</protein>
<evidence type="ECO:0000313" key="3">
    <source>
        <dbReference type="Proteomes" id="UP001147695"/>
    </source>
</evidence>
<comment type="caution">
    <text evidence="2">The sequence shown here is derived from an EMBL/GenBank/DDBJ whole genome shotgun (WGS) entry which is preliminary data.</text>
</comment>
<dbReference type="AlphaFoldDB" id="A0A9W9UKR2"/>
<feature type="compositionally biased region" description="Polar residues" evidence="1">
    <location>
        <begin position="99"/>
        <end position="109"/>
    </location>
</feature>
<dbReference type="EMBL" id="JAPZBQ010000002">
    <property type="protein sequence ID" value="KAJ5345473.1"/>
    <property type="molecule type" value="Genomic_DNA"/>
</dbReference>
<name>A0A9W9UKR2_PENBR</name>